<dbReference type="InterPro" id="IPR011108">
    <property type="entry name" value="RMMBL"/>
</dbReference>
<keyword evidence="1" id="KW-0378">Hydrolase</keyword>
<dbReference type="CDD" id="cd16295">
    <property type="entry name" value="TTHA0252-CPSF-like_MBL-fold"/>
    <property type="match status" value="1"/>
</dbReference>
<dbReference type="STRING" id="1123397.SAMN05660831_00892"/>
<dbReference type="InterPro" id="IPR001279">
    <property type="entry name" value="Metallo-B-lactamas"/>
</dbReference>
<gene>
    <name evidence="4" type="ORF">SAMN05660831_00892</name>
</gene>
<dbReference type="AlphaFoldDB" id="A0A1I1PYY8"/>
<dbReference type="Gene3D" id="3.40.50.10890">
    <property type="match status" value="1"/>
</dbReference>
<dbReference type="InterPro" id="IPR050698">
    <property type="entry name" value="MBL"/>
</dbReference>
<proteinExistence type="predicted"/>
<reference evidence="4 5" key="1">
    <citation type="submission" date="2016-10" db="EMBL/GenBank/DDBJ databases">
        <authorList>
            <person name="de Groot N.N."/>
        </authorList>
    </citation>
    <scope>NUCLEOTIDE SEQUENCE [LARGE SCALE GENOMIC DNA]</scope>
    <source>
        <strain evidence="4 5">HL3</strain>
    </source>
</reference>
<dbReference type="SUPFAM" id="SSF56281">
    <property type="entry name" value="Metallo-hydrolase/oxidoreductase"/>
    <property type="match status" value="1"/>
</dbReference>
<organism evidence="4 5">
    <name type="scientific">Thiohalospira halophila DSM 15071</name>
    <dbReference type="NCBI Taxonomy" id="1123397"/>
    <lineage>
        <taxon>Bacteria</taxon>
        <taxon>Pseudomonadati</taxon>
        <taxon>Pseudomonadota</taxon>
        <taxon>Gammaproteobacteria</taxon>
        <taxon>Thiohalospirales</taxon>
        <taxon>Thiohalospiraceae</taxon>
        <taxon>Thiohalospira</taxon>
    </lineage>
</organism>
<evidence type="ECO:0000313" key="5">
    <source>
        <dbReference type="Proteomes" id="UP000198611"/>
    </source>
</evidence>
<dbReference type="Pfam" id="PF00753">
    <property type="entry name" value="Lactamase_B"/>
    <property type="match status" value="1"/>
</dbReference>
<evidence type="ECO:0000259" key="2">
    <source>
        <dbReference type="SMART" id="SM00849"/>
    </source>
</evidence>
<dbReference type="RefSeq" id="WP_093427559.1">
    <property type="nucleotide sequence ID" value="NZ_FOMJ01000002.1"/>
</dbReference>
<dbReference type="OrthoDB" id="9803916at2"/>
<dbReference type="Gene3D" id="3.60.15.10">
    <property type="entry name" value="Ribonuclease Z/Hydroxyacylglutathione hydrolase-like"/>
    <property type="match status" value="1"/>
</dbReference>
<dbReference type="GO" id="GO:0004521">
    <property type="term" value="F:RNA endonuclease activity"/>
    <property type="evidence" value="ECO:0007669"/>
    <property type="project" value="TreeGrafter"/>
</dbReference>
<keyword evidence="5" id="KW-1185">Reference proteome</keyword>
<evidence type="ECO:0000256" key="1">
    <source>
        <dbReference type="ARBA" id="ARBA00022801"/>
    </source>
</evidence>
<accession>A0A1I1PYY8</accession>
<dbReference type="Pfam" id="PF10996">
    <property type="entry name" value="Beta-Casp"/>
    <property type="match status" value="1"/>
</dbReference>
<dbReference type="Pfam" id="PF07521">
    <property type="entry name" value="RMMBL"/>
    <property type="match status" value="1"/>
</dbReference>
<sequence length="472" mass="52403">MELTFFGAAGEVTGSCHLLEVGGRRVLLDCGMIQGGREAEARNAEPFPFDPASLDAVILSHAHIDHSGRLPQLVRNGFQGRIHTHAATRELARVMLRDAAFLEEKDAEHESRRRARRGQEGVEPAFTRADATAAVRRMRAHQYGQPHEVVPGVTLTLHDAGHILGSATVEVELAEGETRRRVVFSGDLGHRGAPILRDPEPLEQADLVLLESTYGGRNHRDWDATWEELAGILERARHDRGNILIPAFAVGRTQELLYVLDRHYAEWGVDRWQLFLDSPMAIEATEIYARHWQLYDETARQWRGQQANPFKLPNLHFSRTANQSRAINRIHSGAMVIAGSGMCSGGRILHHFKHNLWRRETEVLITGFQARGTPGRALVDGAREIKVWGEPIRVGAKVHTIGGLSAHADSDGLAEWYGRFHGRPPVALVHGEADQRDALAARLGREFDAPILTPGLGERMDLANPERLLPAG</sequence>
<evidence type="ECO:0000259" key="3">
    <source>
        <dbReference type="SMART" id="SM01027"/>
    </source>
</evidence>
<dbReference type="GO" id="GO:0016787">
    <property type="term" value="F:hydrolase activity"/>
    <property type="evidence" value="ECO:0007669"/>
    <property type="project" value="UniProtKB-KW"/>
</dbReference>
<protein>
    <submittedName>
        <fullName evidence="4">Metallo-beta-lactamase family protein</fullName>
    </submittedName>
</protein>
<dbReference type="SMART" id="SM01027">
    <property type="entry name" value="Beta-Casp"/>
    <property type="match status" value="1"/>
</dbReference>
<feature type="domain" description="Beta-Casp" evidence="3">
    <location>
        <begin position="253"/>
        <end position="378"/>
    </location>
</feature>
<dbReference type="PANTHER" id="PTHR11203">
    <property type="entry name" value="CLEAVAGE AND POLYADENYLATION SPECIFICITY FACTOR FAMILY MEMBER"/>
    <property type="match status" value="1"/>
</dbReference>
<dbReference type="EMBL" id="FOMJ01000002">
    <property type="protein sequence ID" value="SFD15094.1"/>
    <property type="molecule type" value="Genomic_DNA"/>
</dbReference>
<feature type="domain" description="Metallo-beta-lactamase" evidence="2">
    <location>
        <begin position="13"/>
        <end position="248"/>
    </location>
</feature>
<dbReference type="PANTHER" id="PTHR11203:SF37">
    <property type="entry name" value="INTEGRATOR COMPLEX SUBUNIT 11"/>
    <property type="match status" value="1"/>
</dbReference>
<dbReference type="Proteomes" id="UP000198611">
    <property type="component" value="Unassembled WGS sequence"/>
</dbReference>
<evidence type="ECO:0000313" key="4">
    <source>
        <dbReference type="EMBL" id="SFD15094.1"/>
    </source>
</evidence>
<dbReference type="InterPro" id="IPR022712">
    <property type="entry name" value="Beta_Casp"/>
</dbReference>
<dbReference type="InterPro" id="IPR036866">
    <property type="entry name" value="RibonucZ/Hydroxyglut_hydro"/>
</dbReference>
<name>A0A1I1PYY8_9GAMM</name>
<dbReference type="SMART" id="SM00849">
    <property type="entry name" value="Lactamase_B"/>
    <property type="match status" value="1"/>
</dbReference>